<dbReference type="Pfam" id="PF07686">
    <property type="entry name" value="V-set"/>
    <property type="match status" value="1"/>
</dbReference>
<dbReference type="PANTHER" id="PTHR19367:SF45">
    <property type="entry name" value="IG-LIKE DOMAIN-CONTAINING PROTEIN"/>
    <property type="match status" value="1"/>
</dbReference>
<dbReference type="SUPFAM" id="SSF48726">
    <property type="entry name" value="Immunoglobulin"/>
    <property type="match status" value="1"/>
</dbReference>
<dbReference type="SMART" id="SM00406">
    <property type="entry name" value="IGv"/>
    <property type="match status" value="1"/>
</dbReference>
<dbReference type="InterPro" id="IPR051287">
    <property type="entry name" value="TCR_variable_region"/>
</dbReference>
<evidence type="ECO:0000313" key="7">
    <source>
        <dbReference type="Ensembl" id="ENSCABP00000014722.1"/>
    </source>
</evidence>
<keyword evidence="5" id="KW-1279">T cell receptor</keyword>
<dbReference type="PROSITE" id="PS50835">
    <property type="entry name" value="IG_LIKE"/>
    <property type="match status" value="1"/>
</dbReference>
<dbReference type="InterPro" id="IPR013783">
    <property type="entry name" value="Ig-like_fold"/>
</dbReference>
<evidence type="ECO:0000256" key="5">
    <source>
        <dbReference type="ARBA" id="ARBA00043266"/>
    </source>
</evidence>
<accession>A0A8C0H742</accession>
<dbReference type="Proteomes" id="UP000694404">
    <property type="component" value="Unplaced"/>
</dbReference>
<reference evidence="7" key="2">
    <citation type="submission" date="2025-09" db="UniProtKB">
        <authorList>
            <consortium name="Ensembl"/>
        </authorList>
    </citation>
    <scope>IDENTIFICATION</scope>
</reference>
<sequence length="188" mass="20169">IINGNILRLSSPSAQFCNSSSMEDAVTQTQPSMSDVERESVSRDCTYETVTSGDYLYWYKQPPGESLVFLFQPHSGGTKRNEAGERFSVNLEKSKSSVSLRITALDDLGDSGTYYCALSDTVTRAGRGAEQKPPSGCSRNRRLLGATGGGRRNYASTGLCLSPNQRTTATPLASPPVCIASFCSSPGF</sequence>
<dbReference type="GO" id="GO:0042101">
    <property type="term" value="C:T cell receptor complex"/>
    <property type="evidence" value="ECO:0007669"/>
    <property type="project" value="UniProtKB-KW"/>
</dbReference>
<dbReference type="InterPro" id="IPR013106">
    <property type="entry name" value="Ig_V-set"/>
</dbReference>
<dbReference type="GeneTree" id="ENSGT00940000163052"/>
<feature type="domain" description="Ig-like" evidence="6">
    <location>
        <begin position="24"/>
        <end position="135"/>
    </location>
</feature>
<keyword evidence="3" id="KW-0675">Receptor</keyword>
<dbReference type="AlphaFoldDB" id="A0A8C0H742"/>
<dbReference type="Gene3D" id="2.60.40.10">
    <property type="entry name" value="Immunoglobulins"/>
    <property type="match status" value="1"/>
</dbReference>
<evidence type="ECO:0000256" key="4">
    <source>
        <dbReference type="ARBA" id="ARBA00023319"/>
    </source>
</evidence>
<evidence type="ECO:0000256" key="3">
    <source>
        <dbReference type="ARBA" id="ARBA00023170"/>
    </source>
</evidence>
<organism evidence="7 8">
    <name type="scientific">Chelonoidis abingdonii</name>
    <name type="common">Abingdon island giant tortoise</name>
    <name type="synonym">Testudo abingdonii</name>
    <dbReference type="NCBI Taxonomy" id="106734"/>
    <lineage>
        <taxon>Eukaryota</taxon>
        <taxon>Metazoa</taxon>
        <taxon>Chordata</taxon>
        <taxon>Craniata</taxon>
        <taxon>Vertebrata</taxon>
        <taxon>Euteleostomi</taxon>
        <taxon>Archelosauria</taxon>
        <taxon>Testudinata</taxon>
        <taxon>Testudines</taxon>
        <taxon>Cryptodira</taxon>
        <taxon>Durocryptodira</taxon>
        <taxon>Testudinoidea</taxon>
        <taxon>Testudinidae</taxon>
        <taxon>Chelonoidis</taxon>
    </lineage>
</organism>
<keyword evidence="4" id="KW-0393">Immunoglobulin domain</keyword>
<dbReference type="InterPro" id="IPR007110">
    <property type="entry name" value="Ig-like_dom"/>
</dbReference>
<dbReference type="OMA" id="CIASFCS"/>
<protein>
    <recommendedName>
        <fullName evidence="6">Ig-like domain-containing protein</fullName>
    </recommendedName>
</protein>
<evidence type="ECO:0000256" key="2">
    <source>
        <dbReference type="ARBA" id="ARBA00023130"/>
    </source>
</evidence>
<dbReference type="PANTHER" id="PTHR19367">
    <property type="entry name" value="T-CELL RECEPTOR ALPHA CHAIN V REGION"/>
    <property type="match status" value="1"/>
</dbReference>
<keyword evidence="8" id="KW-1185">Reference proteome</keyword>
<keyword evidence="5" id="KW-0391">Immunity</keyword>
<keyword evidence="2" id="KW-1064">Adaptive immunity</keyword>
<evidence type="ECO:0000256" key="1">
    <source>
        <dbReference type="ARBA" id="ARBA00022729"/>
    </source>
</evidence>
<dbReference type="GO" id="GO:0002250">
    <property type="term" value="P:adaptive immune response"/>
    <property type="evidence" value="ECO:0007669"/>
    <property type="project" value="UniProtKB-KW"/>
</dbReference>
<name>A0A8C0H742_CHEAB</name>
<proteinExistence type="predicted"/>
<evidence type="ECO:0000259" key="6">
    <source>
        <dbReference type="PROSITE" id="PS50835"/>
    </source>
</evidence>
<evidence type="ECO:0000313" key="8">
    <source>
        <dbReference type="Proteomes" id="UP000694404"/>
    </source>
</evidence>
<keyword evidence="1" id="KW-0732">Signal</keyword>
<dbReference type="InterPro" id="IPR036179">
    <property type="entry name" value="Ig-like_dom_sf"/>
</dbReference>
<dbReference type="Ensembl" id="ENSCABT00000016130.1">
    <property type="protein sequence ID" value="ENSCABP00000014722.1"/>
    <property type="gene ID" value="ENSCABG00000010992.1"/>
</dbReference>
<reference evidence="7" key="1">
    <citation type="submission" date="2025-08" db="UniProtKB">
        <authorList>
            <consortium name="Ensembl"/>
        </authorList>
    </citation>
    <scope>IDENTIFICATION</scope>
</reference>